<dbReference type="AlphaFoldDB" id="A0AAV9J3L3"/>
<name>A0AAV9J3L3_9PEZI</name>
<evidence type="ECO:0008006" key="4">
    <source>
        <dbReference type="Google" id="ProtNLM"/>
    </source>
</evidence>
<accession>A0AAV9J3L3</accession>
<protein>
    <recommendedName>
        <fullName evidence="4">S-adenosyl-L-methionine-dependent methyltransferase</fullName>
    </recommendedName>
</protein>
<proteinExistence type="predicted"/>
<reference evidence="2 3" key="1">
    <citation type="submission" date="2021-11" db="EMBL/GenBank/DDBJ databases">
        <title>Black yeast isolated from Biological Soil Crust.</title>
        <authorList>
            <person name="Kurbessoian T."/>
        </authorList>
    </citation>
    <scope>NUCLEOTIDE SEQUENCE [LARGE SCALE GENOMIC DNA]</scope>
    <source>
        <strain evidence="2 3">CCFEE 5522</strain>
    </source>
</reference>
<dbReference type="PANTHER" id="PTHR45036:SF1">
    <property type="entry name" value="METHYLTRANSFERASE LIKE 7A"/>
    <property type="match status" value="1"/>
</dbReference>
<sequence>MPATPEESGPFNLLRPLLLLAYSGYYIIPTIIASILEFNFKPFTSFDEFKNAWFARFWVWFGPRSTEYAAQSVMPLLRNSARGVCLDIGPGSGEWLYMFAQANNKDITKIYGVEPNPGMHKKLRENAVKAGLGDVYEIVGCGAEDLATKGGVEKGSIDTIITVQCLCSIPTPQNIIRDLYPYLKPGGQWLVYEHVRTKYQSDLVGYWQKAVNIVWPTFFNGCDITRPTDEWLLQAGDWEEVKLRPSAGEGKYDTVPHVIGTLTKRK</sequence>
<keyword evidence="3" id="KW-1185">Reference proteome</keyword>
<dbReference type="EMBL" id="JAVFHQ010000114">
    <property type="protein sequence ID" value="KAK4539165.1"/>
    <property type="molecule type" value="Genomic_DNA"/>
</dbReference>
<keyword evidence="1" id="KW-1133">Transmembrane helix</keyword>
<organism evidence="2 3">
    <name type="scientific">Oleoguttula mirabilis</name>
    <dbReference type="NCBI Taxonomy" id="1507867"/>
    <lineage>
        <taxon>Eukaryota</taxon>
        <taxon>Fungi</taxon>
        <taxon>Dikarya</taxon>
        <taxon>Ascomycota</taxon>
        <taxon>Pezizomycotina</taxon>
        <taxon>Dothideomycetes</taxon>
        <taxon>Dothideomycetidae</taxon>
        <taxon>Mycosphaerellales</taxon>
        <taxon>Teratosphaeriaceae</taxon>
        <taxon>Oleoguttula</taxon>
    </lineage>
</organism>
<feature type="transmembrane region" description="Helical" evidence="1">
    <location>
        <begin position="20"/>
        <end position="40"/>
    </location>
</feature>
<keyword evidence="1" id="KW-0472">Membrane</keyword>
<dbReference type="PANTHER" id="PTHR45036">
    <property type="entry name" value="METHYLTRANSFERASE LIKE 7B"/>
    <property type="match status" value="1"/>
</dbReference>
<dbReference type="InterPro" id="IPR029063">
    <property type="entry name" value="SAM-dependent_MTases_sf"/>
</dbReference>
<dbReference type="SUPFAM" id="SSF53335">
    <property type="entry name" value="S-adenosyl-L-methionine-dependent methyltransferases"/>
    <property type="match status" value="1"/>
</dbReference>
<comment type="caution">
    <text evidence="2">The sequence shown here is derived from an EMBL/GenBank/DDBJ whole genome shotgun (WGS) entry which is preliminary data.</text>
</comment>
<evidence type="ECO:0000313" key="2">
    <source>
        <dbReference type="EMBL" id="KAK4539165.1"/>
    </source>
</evidence>
<evidence type="ECO:0000256" key="1">
    <source>
        <dbReference type="SAM" id="Phobius"/>
    </source>
</evidence>
<dbReference type="Gene3D" id="3.40.50.150">
    <property type="entry name" value="Vaccinia Virus protein VP39"/>
    <property type="match status" value="1"/>
</dbReference>
<evidence type="ECO:0000313" key="3">
    <source>
        <dbReference type="Proteomes" id="UP001324427"/>
    </source>
</evidence>
<dbReference type="Proteomes" id="UP001324427">
    <property type="component" value="Unassembled WGS sequence"/>
</dbReference>
<dbReference type="CDD" id="cd02440">
    <property type="entry name" value="AdoMet_MTases"/>
    <property type="match status" value="1"/>
</dbReference>
<dbReference type="InterPro" id="IPR052356">
    <property type="entry name" value="Thiol_S-MT"/>
</dbReference>
<dbReference type="Pfam" id="PF13489">
    <property type="entry name" value="Methyltransf_23"/>
    <property type="match status" value="1"/>
</dbReference>
<gene>
    <name evidence="2" type="ORF">LTR36_001188</name>
</gene>
<keyword evidence="1" id="KW-0812">Transmembrane</keyword>